<comment type="similarity">
    <text evidence="1">Belongs to the TolB family.</text>
</comment>
<dbReference type="GO" id="GO:0000160">
    <property type="term" value="P:phosphorelay signal transduction system"/>
    <property type="evidence" value="ECO:0007669"/>
    <property type="project" value="InterPro"/>
</dbReference>
<dbReference type="Pfam" id="PF07676">
    <property type="entry name" value="PD40"/>
    <property type="match status" value="1"/>
</dbReference>
<dbReference type="Gene3D" id="2.120.10.30">
    <property type="entry name" value="TolB, C-terminal domain"/>
    <property type="match status" value="2"/>
</dbReference>
<gene>
    <name evidence="6" type="ORF">RBB81_21330</name>
</gene>
<keyword evidence="4" id="KW-0812">Transmembrane</keyword>
<evidence type="ECO:0000256" key="2">
    <source>
        <dbReference type="ARBA" id="ARBA00023125"/>
    </source>
</evidence>
<evidence type="ECO:0000256" key="3">
    <source>
        <dbReference type="PROSITE-ProRule" id="PRU01091"/>
    </source>
</evidence>
<dbReference type="Pfam" id="PF00486">
    <property type="entry name" value="Trans_reg_C"/>
    <property type="match status" value="1"/>
</dbReference>
<dbReference type="InterPro" id="IPR001867">
    <property type="entry name" value="OmpR/PhoB-type_DNA-bd"/>
</dbReference>
<organism evidence="6">
    <name type="scientific">Tunturiibacter gelidiferens</name>
    <dbReference type="NCBI Taxonomy" id="3069689"/>
    <lineage>
        <taxon>Bacteria</taxon>
        <taxon>Pseudomonadati</taxon>
        <taxon>Acidobacteriota</taxon>
        <taxon>Terriglobia</taxon>
        <taxon>Terriglobales</taxon>
        <taxon>Acidobacteriaceae</taxon>
        <taxon>Tunturiibacter</taxon>
    </lineage>
</organism>
<evidence type="ECO:0000256" key="4">
    <source>
        <dbReference type="SAM" id="Phobius"/>
    </source>
</evidence>
<name>A0AAU7YZJ7_9BACT</name>
<keyword evidence="2 3" id="KW-0238">DNA-binding</keyword>
<dbReference type="GO" id="GO:0006355">
    <property type="term" value="P:regulation of DNA-templated transcription"/>
    <property type="evidence" value="ECO:0007669"/>
    <property type="project" value="InterPro"/>
</dbReference>
<feature type="domain" description="OmpR/PhoB-type" evidence="5">
    <location>
        <begin position="1"/>
        <end position="79"/>
    </location>
</feature>
<dbReference type="Gene3D" id="1.10.10.10">
    <property type="entry name" value="Winged helix-like DNA-binding domain superfamily/Winged helix DNA-binding domain"/>
    <property type="match status" value="1"/>
</dbReference>
<dbReference type="GO" id="GO:0003677">
    <property type="term" value="F:DNA binding"/>
    <property type="evidence" value="ECO:0007669"/>
    <property type="project" value="UniProtKB-UniRule"/>
</dbReference>
<dbReference type="AlphaFoldDB" id="A0AAU7YZJ7"/>
<protein>
    <submittedName>
        <fullName evidence="6">Winged helix-turn-helix domain-containing protein</fullName>
    </submittedName>
</protein>
<sequence length="698" mass="76619">MRVRIQRQPFQVLASLLEHPGRTVSREEIQHRLWGDQVNVDFDHGLNAAVKKLREALEDPSDAPIYIQTVSRKGYRFVAEVHGAEPPAAVSVVSESEPELTTPVLPDHQTAVQKANVAKWPYVLALAAIAAFIAFIIKLPRSNGWVPVPKITQITHSGRLSVGSADVPSFPAIVTDGTRIYYTTESNGWASLKATSVNGGTETSIQLPPGLAEPEISDISRDGTKLLLLDVHSAGSEHPLWIVPSTGGPARRFAAVSAHAGTWTRDGLHIVYARDEELEIADENGTNARRLAVLPGRAYWLRWSPDEHRLAFTLLDPTTKTLSLWSVTADGSSLRRFFPNRSTTSLDCCGSWMPDGSGYLFQSTSGGFGFSNDLWLGTTDAGIGKRGLSPRNLTNGPVDYQFPVSNLSGSKLFFTGAGSLVQYRVFDPARNEFVPFQVDDQQASSLNFSSDGKWMTWVRSGDSTLWRSRCDGEERVEISPSPLQVRLARWSPDDSQIVLMAREPGKAWRIYIMPATGGTPRPILPGDAAQTNPEWTPDGNSILFARTLVRGPGIPSVESLSRFDLLHSKVTEIPNSQSMTAARYSPNGRYLSAISDRAIMLLDLKSGRWSRLSDLSAENTFWSNSGEKLFTQATKEEGEPLYEISVPGGQARMIEATTRLNSENFVEFRLVGLSGDRPVIAARLATANIYSRDTASMH</sequence>
<dbReference type="InterPro" id="IPR036388">
    <property type="entry name" value="WH-like_DNA-bd_sf"/>
</dbReference>
<feature type="DNA-binding region" description="OmpR/PhoB-type" evidence="3">
    <location>
        <begin position="1"/>
        <end position="79"/>
    </location>
</feature>
<dbReference type="PANTHER" id="PTHR36842">
    <property type="entry name" value="PROTEIN TOLB HOMOLOG"/>
    <property type="match status" value="1"/>
</dbReference>
<proteinExistence type="inferred from homology"/>
<evidence type="ECO:0000259" key="5">
    <source>
        <dbReference type="PROSITE" id="PS51755"/>
    </source>
</evidence>
<keyword evidence="4" id="KW-0472">Membrane</keyword>
<dbReference type="PANTHER" id="PTHR36842:SF1">
    <property type="entry name" value="PROTEIN TOLB"/>
    <property type="match status" value="1"/>
</dbReference>
<evidence type="ECO:0000256" key="1">
    <source>
        <dbReference type="ARBA" id="ARBA00009820"/>
    </source>
</evidence>
<reference evidence="6" key="1">
    <citation type="submission" date="2023-08" db="EMBL/GenBank/DDBJ databases">
        <authorList>
            <person name="Messyasz A."/>
            <person name="Mannisto M.K."/>
            <person name="Kerkhof L.J."/>
            <person name="Haggblom M."/>
        </authorList>
    </citation>
    <scope>NUCLEOTIDE SEQUENCE</scope>
    <source>
        <strain evidence="6">M8UP39</strain>
    </source>
</reference>
<dbReference type="InterPro" id="IPR011042">
    <property type="entry name" value="6-blade_b-propeller_TolB-like"/>
</dbReference>
<dbReference type="InterPro" id="IPR011659">
    <property type="entry name" value="WD40"/>
</dbReference>
<dbReference type="SUPFAM" id="SSF82171">
    <property type="entry name" value="DPP6 N-terminal domain-like"/>
    <property type="match status" value="2"/>
</dbReference>
<feature type="transmembrane region" description="Helical" evidence="4">
    <location>
        <begin position="120"/>
        <end position="137"/>
    </location>
</feature>
<dbReference type="SMART" id="SM00862">
    <property type="entry name" value="Trans_reg_C"/>
    <property type="match status" value="1"/>
</dbReference>
<dbReference type="CDD" id="cd00383">
    <property type="entry name" value="trans_reg_C"/>
    <property type="match status" value="1"/>
</dbReference>
<dbReference type="RefSeq" id="WP_353072088.1">
    <property type="nucleotide sequence ID" value="NZ_CP132938.1"/>
</dbReference>
<dbReference type="EMBL" id="CP132938">
    <property type="protein sequence ID" value="XCB22092.1"/>
    <property type="molecule type" value="Genomic_DNA"/>
</dbReference>
<accession>A0AAU7YZJ7</accession>
<keyword evidence="4" id="KW-1133">Transmembrane helix</keyword>
<dbReference type="KEGG" id="tgi:RBB81_21330"/>
<dbReference type="InterPro" id="IPR016032">
    <property type="entry name" value="Sig_transdc_resp-reg_C-effctor"/>
</dbReference>
<dbReference type="SUPFAM" id="SSF46894">
    <property type="entry name" value="C-terminal effector domain of the bipartite response regulators"/>
    <property type="match status" value="1"/>
</dbReference>
<reference evidence="6" key="2">
    <citation type="journal article" date="2024" name="Environ. Microbiol.">
        <title>Genome analysis and description of Tunturibacter gen. nov. expands the diversity of Terriglobia in tundra soils.</title>
        <authorList>
            <person name="Messyasz A."/>
            <person name="Mannisto M.K."/>
            <person name="Kerkhof L.J."/>
            <person name="Haggblom M.M."/>
        </authorList>
    </citation>
    <scope>NUCLEOTIDE SEQUENCE</scope>
    <source>
        <strain evidence="6">M8UP39</strain>
    </source>
</reference>
<dbReference type="PROSITE" id="PS51755">
    <property type="entry name" value="OMPR_PHOB"/>
    <property type="match status" value="1"/>
</dbReference>
<evidence type="ECO:0000313" key="6">
    <source>
        <dbReference type="EMBL" id="XCB22092.1"/>
    </source>
</evidence>